<dbReference type="InterPro" id="IPR055646">
    <property type="entry name" value="DUF7222"/>
</dbReference>
<dbReference type="RefSeq" id="YP_009150965.1">
    <property type="nucleotide sequence ID" value="NC_027366.1"/>
</dbReference>
<evidence type="ECO:0000313" key="4">
    <source>
        <dbReference type="Proteomes" id="UP000030206"/>
    </source>
</evidence>
<gene>
    <name evidence="3" type="ORF">CPT_Mater228</name>
    <name evidence="2" type="ORF">CPT_Mater6</name>
</gene>
<reference evidence="3 4" key="1">
    <citation type="submission" date="2014-07" db="EMBL/GenBank/DDBJ databases">
        <title>Complete Genome of Bacillus megaterium Myophage Mater.</title>
        <authorList>
            <person name="Lancaster J.C."/>
            <person name="Hodde M.K."/>
            <person name="Hernandez A.C."/>
            <person name="Everett G.F.K."/>
        </authorList>
    </citation>
    <scope>NUCLEOTIDE SEQUENCE [LARGE SCALE GENOMIC DNA]</scope>
</reference>
<evidence type="ECO:0000313" key="2">
    <source>
        <dbReference type="EMBL" id="AIW03163.1"/>
    </source>
</evidence>
<dbReference type="EMBL" id="KM236245">
    <property type="protein sequence ID" value="AIW03385.1"/>
    <property type="molecule type" value="Genomic_DNA"/>
</dbReference>
<dbReference type="GeneID" id="24607133"/>
<protein>
    <recommendedName>
        <fullName evidence="1">DUF7222 domain-containing protein</fullName>
    </recommendedName>
</protein>
<dbReference type="RefSeq" id="YP_009151187.1">
    <property type="nucleotide sequence ID" value="NC_027366.1"/>
</dbReference>
<dbReference type="Pfam" id="PF23864">
    <property type="entry name" value="DUF7222"/>
    <property type="match status" value="1"/>
</dbReference>
<dbReference type="KEGG" id="vg:24607133"/>
<dbReference type="EMBL" id="KM236245">
    <property type="protein sequence ID" value="AIW03163.1"/>
    <property type="molecule type" value="Genomic_DNA"/>
</dbReference>
<feature type="domain" description="DUF7222" evidence="1">
    <location>
        <begin position="12"/>
        <end position="105"/>
    </location>
</feature>
<keyword evidence="4" id="KW-1185">Reference proteome</keyword>
<proteinExistence type="predicted"/>
<accession>A0A0A0RMU1</accession>
<dbReference type="KEGG" id="vg:24606905"/>
<dbReference type="GeneID" id="24606905"/>
<evidence type="ECO:0000259" key="1">
    <source>
        <dbReference type="Pfam" id="PF23864"/>
    </source>
</evidence>
<dbReference type="Proteomes" id="UP000030206">
    <property type="component" value="Segment"/>
</dbReference>
<evidence type="ECO:0000313" key="3">
    <source>
        <dbReference type="EMBL" id="AIW03385.1"/>
    </source>
</evidence>
<name>A0A0A0RMU1_9CAUD</name>
<organism evidence="3 4">
    <name type="scientific">Bacillus phage Mater</name>
    <dbReference type="NCBI Taxonomy" id="1540090"/>
    <lineage>
        <taxon>Viruses</taxon>
        <taxon>Duplodnaviria</taxon>
        <taxon>Heunggongvirae</taxon>
        <taxon>Uroviricota</taxon>
        <taxon>Caudoviricetes</taxon>
        <taxon>Herelleviridae</taxon>
        <taxon>Bastillevirinae</taxon>
        <taxon>Matervirus</taxon>
        <taxon>Matervirus mater</taxon>
    </lineage>
</organism>
<sequence>MKNAWAKELLLNNIEDMNTEEQLQYVSDVCQHGCVSGCVSGVIYYSETMKLFKDNMEEILEYLGEYEEEHGWNPLDSMEDVSTFYNWAVWFVVEAAANDLRYELSEEIDSLTDFDIDITEELANILGIDEEELRLWSDNSITLEDTDDYEFIFSKVETDKYSQYLGEFNGLHLYNNGCEQYELVK</sequence>